<feature type="domain" description="NFP third LysM" evidence="4">
    <location>
        <begin position="140"/>
        <end position="186"/>
    </location>
</feature>
<dbReference type="PANTHER" id="PTHR45927:SF2">
    <property type="entry name" value="SERINE_THREONINE RECEPTOR-LIKE KINASE NFP"/>
    <property type="match status" value="1"/>
</dbReference>
<organism evidence="5 6">
    <name type="scientific">Dillenia turbinata</name>
    <dbReference type="NCBI Taxonomy" id="194707"/>
    <lineage>
        <taxon>Eukaryota</taxon>
        <taxon>Viridiplantae</taxon>
        <taxon>Streptophyta</taxon>
        <taxon>Embryophyta</taxon>
        <taxon>Tracheophyta</taxon>
        <taxon>Spermatophyta</taxon>
        <taxon>Magnoliopsida</taxon>
        <taxon>eudicotyledons</taxon>
        <taxon>Gunneridae</taxon>
        <taxon>Pentapetalae</taxon>
        <taxon>Dilleniales</taxon>
        <taxon>Dilleniaceae</taxon>
        <taxon>Dillenia</taxon>
    </lineage>
</organism>
<gene>
    <name evidence="5" type="ORF">RJ641_010503</name>
</gene>
<evidence type="ECO:0000259" key="3">
    <source>
        <dbReference type="Pfam" id="PF23457"/>
    </source>
</evidence>
<keyword evidence="1" id="KW-0472">Membrane</keyword>
<dbReference type="InterPro" id="IPR052611">
    <property type="entry name" value="Plant_RLK_LysM"/>
</dbReference>
<name>A0AAN8Z8D9_9MAGN</name>
<keyword evidence="1" id="KW-0812">Transmembrane</keyword>
<feature type="domain" description="NFP second LysM" evidence="3">
    <location>
        <begin position="71"/>
        <end position="125"/>
    </location>
</feature>
<dbReference type="InterPro" id="IPR059144">
    <property type="entry name" value="NFP_LysM3"/>
</dbReference>
<evidence type="ECO:0008006" key="7">
    <source>
        <dbReference type="Google" id="ProtNLM"/>
    </source>
</evidence>
<reference evidence="5 6" key="1">
    <citation type="submission" date="2023-12" db="EMBL/GenBank/DDBJ databases">
        <title>A high-quality genome assembly for Dillenia turbinata (Dilleniales).</title>
        <authorList>
            <person name="Chanderbali A."/>
        </authorList>
    </citation>
    <scope>NUCLEOTIDE SEQUENCE [LARGE SCALE GENOMIC DNA]</scope>
    <source>
        <strain evidence="5">LSX21</strain>
        <tissue evidence="5">Leaf</tissue>
    </source>
</reference>
<dbReference type="InterPro" id="IPR056561">
    <property type="entry name" value="NFP_LYK_LysM1"/>
</dbReference>
<protein>
    <recommendedName>
        <fullName evidence="7">Protein kinase domain-containing protein</fullName>
    </recommendedName>
</protein>
<dbReference type="Pfam" id="PF23446">
    <property type="entry name" value="LysM1_NFP_LYK"/>
    <property type="match status" value="1"/>
</dbReference>
<keyword evidence="6" id="KW-1185">Reference proteome</keyword>
<dbReference type="SUPFAM" id="SSF56112">
    <property type="entry name" value="Protein kinase-like (PK-like)"/>
    <property type="match status" value="1"/>
</dbReference>
<dbReference type="Pfam" id="PF23457">
    <property type="entry name" value="LysM2_NFP"/>
    <property type="match status" value="1"/>
</dbReference>
<evidence type="ECO:0000313" key="5">
    <source>
        <dbReference type="EMBL" id="KAK6924303.1"/>
    </source>
</evidence>
<dbReference type="AlphaFoldDB" id="A0AAN8Z8D9"/>
<dbReference type="EMBL" id="JBAMMX010000017">
    <property type="protein sequence ID" value="KAK6924303.1"/>
    <property type="molecule type" value="Genomic_DNA"/>
</dbReference>
<dbReference type="Gene3D" id="3.30.200.20">
    <property type="entry name" value="Phosphorylase Kinase, domain 1"/>
    <property type="match status" value="1"/>
</dbReference>
<dbReference type="Pfam" id="PF23462">
    <property type="entry name" value="LysM3_NFP"/>
    <property type="match status" value="1"/>
</dbReference>
<comment type="caution">
    <text evidence="5">The sequence shown here is derived from an EMBL/GenBank/DDBJ whole genome shotgun (WGS) entry which is preliminary data.</text>
</comment>
<proteinExistence type="predicted"/>
<evidence type="ECO:0000259" key="4">
    <source>
        <dbReference type="Pfam" id="PF23462"/>
    </source>
</evidence>
<dbReference type="InterPro" id="IPR059143">
    <property type="entry name" value="NFP_LysM2"/>
</dbReference>
<feature type="domain" description="NFP/LYK4/5 first LysM" evidence="2">
    <location>
        <begin position="9"/>
        <end position="67"/>
    </location>
</feature>
<evidence type="ECO:0000313" key="6">
    <source>
        <dbReference type="Proteomes" id="UP001370490"/>
    </source>
</evidence>
<accession>A0AAN8Z8D9</accession>
<evidence type="ECO:0000259" key="2">
    <source>
        <dbReference type="Pfam" id="PF23446"/>
    </source>
</evidence>
<feature type="transmembrane region" description="Helical" evidence="1">
    <location>
        <begin position="210"/>
        <end position="230"/>
    </location>
</feature>
<dbReference type="Proteomes" id="UP001370490">
    <property type="component" value="Unassembled WGS sequence"/>
</dbReference>
<evidence type="ECO:0000256" key="1">
    <source>
        <dbReference type="SAM" id="Phobius"/>
    </source>
</evidence>
<dbReference type="InterPro" id="IPR011009">
    <property type="entry name" value="Kinase-like_dom_sf"/>
</dbReference>
<sequence length="412" mass="46375">MLLRYDHPCNTYVAYRAFAPEFLDLGRIFDLFGVGRLSIAEASNLVSEEVPLVPDRLLLIPISCGCTGNCSFANITYQIQKSDTFYHVSTTIFENLTSYHVVEDLNPLLELTLQHIGNKVVFPLFCKCPTAADKENGFKFLITYVWQPSDDLLLVRSKLNVSAVDIVTENNYQNFIDAVNLLMLNPISELPVISQPHPTYTEIHSKHHRIIIISLAAGLTLVVLVTFLMMKPVIYETGVIVEAIMNLNESNRIGGTVYTAMIDGQAFAVKKCKEDATEELKILQKVNHSNLVTLKGFSSDEDGNFFLGKKAMETKENGEIVMLRKDTRGILEDEENRADRLKKWMYPTLETFYPIDGALSLAALAKVCTPEKSALWPQMTEIVLNLSSDSFERSWILDPEEINQIISPINAR</sequence>
<dbReference type="PANTHER" id="PTHR45927">
    <property type="entry name" value="LYSM-DOMAIN RECEPTOR-LIKE KINASE-RELATED"/>
    <property type="match status" value="1"/>
</dbReference>
<keyword evidence="1" id="KW-1133">Transmembrane helix</keyword>